<dbReference type="EMBL" id="DQ864970">
    <property type="protein sequence ID" value="ABI14383.1"/>
    <property type="molecule type" value="mRNA"/>
</dbReference>
<dbReference type="AlphaFoldDB" id="A3E3W6"/>
<sequence>MSVQRALSALLLVPVVQAAAGAAVAPAEDRCAALGDVFNSHYNIECIWCKSADGHGRCANWTSTPRKGETCDSLEGCGGHRTQNVCDGDGGCKWCQSISQGWPFCTKASDNLTGSATCDKDLQEDRCAAAGNEFACHYDIECIWCRGDGGKGRCASWTSKPRAGETCDSLQGCSGHRTQPICNGDSKCKWCHTVTQGWPFCANVTDDVHGSSTCDKPSPSQDFVL</sequence>
<reference evidence="2" key="1">
    <citation type="journal article" date="2007" name="Proc. Natl. Acad. Sci. U.S.A.">
        <title>Spliced leader RNA trans-splicing in dinoflagellates.</title>
        <authorList>
            <person name="Zhang H."/>
            <person name="Hou Y."/>
            <person name="Miranda L."/>
            <person name="Campbell D.A."/>
            <person name="Sturm N.R."/>
            <person name="Gaasterland T."/>
            <person name="Lin S."/>
        </authorList>
    </citation>
    <scope>NUCLEOTIDE SEQUENCE</scope>
</reference>
<feature type="chain" id="PRO_5002652689" evidence="1">
    <location>
        <begin position="19"/>
        <end position="225"/>
    </location>
</feature>
<proteinExistence type="evidence at transcript level"/>
<name>A3E3W6_PFIPI</name>
<feature type="signal peptide" evidence="1">
    <location>
        <begin position="1"/>
        <end position="18"/>
    </location>
</feature>
<protein>
    <submittedName>
        <fullName evidence="2">Uncharacterized protein</fullName>
    </submittedName>
</protein>
<evidence type="ECO:0000256" key="1">
    <source>
        <dbReference type="SAM" id="SignalP"/>
    </source>
</evidence>
<keyword evidence="1" id="KW-0732">Signal</keyword>
<organism evidence="2">
    <name type="scientific">Pfiesteria piscicida</name>
    <name type="common">Phantom dinoflagellate</name>
    <dbReference type="NCBI Taxonomy" id="71001"/>
    <lineage>
        <taxon>Eukaryota</taxon>
        <taxon>Sar</taxon>
        <taxon>Alveolata</taxon>
        <taxon>Dinophyceae</taxon>
        <taxon>Peridiniales</taxon>
        <taxon>Pfiesteriaceae</taxon>
        <taxon>Pfiesteria</taxon>
    </lineage>
</organism>
<accession>A3E3W6</accession>
<evidence type="ECO:0000313" key="2">
    <source>
        <dbReference type="EMBL" id="ABI14383.1"/>
    </source>
</evidence>